<dbReference type="SUPFAM" id="SSF50630">
    <property type="entry name" value="Acid proteases"/>
    <property type="match status" value="1"/>
</dbReference>
<dbReference type="InterPro" id="IPR033121">
    <property type="entry name" value="PEPTIDASE_A1"/>
</dbReference>
<keyword evidence="3" id="KW-1185">Reference proteome</keyword>
<gene>
    <name evidence="2" type="ORF">PGQ11_001862</name>
</gene>
<name>A0ABR2JGE0_9PEZI</name>
<feature type="domain" description="Peptidase A1" evidence="1">
    <location>
        <begin position="1"/>
        <end position="356"/>
    </location>
</feature>
<sequence length="377" mass="40904">MFRPEAIQNWGANCLGCQGQCNRTVPADGIYDPSKSTSASEVGPWDALYGYGSGLAKGYRTNGVVNDTFTFGNDAGYSTVVPDVQVSLAYYLQQRIKDSGNCDPRPKYDYSIMGISPYYTSPDRNIENTTGPSFRQNLLQQGLVGNKVQSMWFEKAPAKFDDTYTGSGLQGGIDLSKFTGPLVKIPSIPATKISYGAAGYYTYQPNVTFVGNGSNVPLPVDRSDTVTINECIIDSGAVSDGFAPIDQDGFLNATGLKYNPKRPYPGQMLSWPAPCDTLPTDGDAAFLQYSFMGLDGKTPIEINMPLRSYARQQEPEDAEIGWCTMRMYLGSCLLGAPFSTRVFFAGDDDRLELALAKGGVAERGSGVDYSQVVDRIP</sequence>
<dbReference type="GO" id="GO:0008233">
    <property type="term" value="F:peptidase activity"/>
    <property type="evidence" value="ECO:0007669"/>
    <property type="project" value="UniProtKB-KW"/>
</dbReference>
<evidence type="ECO:0000259" key="1">
    <source>
        <dbReference type="PROSITE" id="PS51767"/>
    </source>
</evidence>
<evidence type="ECO:0000313" key="3">
    <source>
        <dbReference type="Proteomes" id="UP001390339"/>
    </source>
</evidence>
<evidence type="ECO:0000313" key="2">
    <source>
        <dbReference type="EMBL" id="KAK8876916.1"/>
    </source>
</evidence>
<comment type="caution">
    <text evidence="2">The sequence shown here is derived from an EMBL/GenBank/DDBJ whole genome shotgun (WGS) entry which is preliminary data.</text>
</comment>
<dbReference type="PROSITE" id="PS51767">
    <property type="entry name" value="PEPTIDASE_A1"/>
    <property type="match status" value="1"/>
</dbReference>
<accession>A0ABR2JGE0</accession>
<dbReference type="Pfam" id="PF00026">
    <property type="entry name" value="Asp"/>
    <property type="match status" value="1"/>
</dbReference>
<dbReference type="InterPro" id="IPR034164">
    <property type="entry name" value="Pepsin-like_dom"/>
</dbReference>
<dbReference type="InterPro" id="IPR021109">
    <property type="entry name" value="Peptidase_aspartic_dom_sf"/>
</dbReference>
<dbReference type="GO" id="GO:0006508">
    <property type="term" value="P:proteolysis"/>
    <property type="evidence" value="ECO:0007669"/>
    <property type="project" value="UniProtKB-KW"/>
</dbReference>
<dbReference type="CDD" id="cd05471">
    <property type="entry name" value="pepsin_like"/>
    <property type="match status" value="1"/>
</dbReference>
<dbReference type="Proteomes" id="UP001390339">
    <property type="component" value="Unassembled WGS sequence"/>
</dbReference>
<keyword evidence="2" id="KW-0645">Protease</keyword>
<reference evidence="2 3" key="1">
    <citation type="journal article" date="2024" name="IMA Fungus">
        <title>Apiospora arundinis, a panoply of carbohydrate-active enzymes and secondary metabolites.</title>
        <authorList>
            <person name="Sorensen T."/>
            <person name="Petersen C."/>
            <person name="Muurmann A.T."/>
            <person name="Christiansen J.V."/>
            <person name="Brundto M.L."/>
            <person name="Overgaard C.K."/>
            <person name="Boysen A.T."/>
            <person name="Wollenberg R.D."/>
            <person name="Larsen T.O."/>
            <person name="Sorensen J.L."/>
            <person name="Nielsen K.L."/>
            <person name="Sondergaard T.E."/>
        </authorList>
    </citation>
    <scope>NUCLEOTIDE SEQUENCE [LARGE SCALE GENOMIC DNA]</scope>
    <source>
        <strain evidence="2 3">AAU 773</strain>
    </source>
</reference>
<dbReference type="EMBL" id="JAPCWZ010000002">
    <property type="protein sequence ID" value="KAK8876916.1"/>
    <property type="molecule type" value="Genomic_DNA"/>
</dbReference>
<protein>
    <submittedName>
        <fullName evidence="2">Acid protease</fullName>
    </submittedName>
</protein>
<keyword evidence="2" id="KW-0378">Hydrolase</keyword>
<organism evidence="2 3">
    <name type="scientific">Apiospora arundinis</name>
    <dbReference type="NCBI Taxonomy" id="335852"/>
    <lineage>
        <taxon>Eukaryota</taxon>
        <taxon>Fungi</taxon>
        <taxon>Dikarya</taxon>
        <taxon>Ascomycota</taxon>
        <taxon>Pezizomycotina</taxon>
        <taxon>Sordariomycetes</taxon>
        <taxon>Xylariomycetidae</taxon>
        <taxon>Amphisphaeriales</taxon>
        <taxon>Apiosporaceae</taxon>
        <taxon>Apiospora</taxon>
    </lineage>
</organism>
<dbReference type="Gene3D" id="2.40.70.10">
    <property type="entry name" value="Acid Proteases"/>
    <property type="match status" value="2"/>
</dbReference>
<proteinExistence type="predicted"/>